<feature type="transmembrane region" description="Helical" evidence="8">
    <location>
        <begin position="274"/>
        <end position="295"/>
    </location>
</feature>
<feature type="transmembrane region" description="Helical" evidence="8">
    <location>
        <begin position="241"/>
        <end position="262"/>
    </location>
</feature>
<accession>A0ABT3QFX4</accession>
<protein>
    <submittedName>
        <fullName evidence="9">AI-2E family transporter</fullName>
    </submittedName>
</protein>
<keyword evidence="3" id="KW-0813">Transport</keyword>
<evidence type="ECO:0000256" key="6">
    <source>
        <dbReference type="ARBA" id="ARBA00022989"/>
    </source>
</evidence>
<feature type="transmembrane region" description="Helical" evidence="8">
    <location>
        <begin position="12"/>
        <end position="30"/>
    </location>
</feature>
<keyword evidence="5 8" id="KW-0812">Transmembrane</keyword>
<evidence type="ECO:0000256" key="1">
    <source>
        <dbReference type="ARBA" id="ARBA00004651"/>
    </source>
</evidence>
<dbReference type="EMBL" id="JAPIUZ010000004">
    <property type="protein sequence ID" value="MCX2564190.1"/>
    <property type="molecule type" value="Genomic_DNA"/>
</dbReference>
<evidence type="ECO:0000256" key="7">
    <source>
        <dbReference type="ARBA" id="ARBA00023136"/>
    </source>
</evidence>
<feature type="transmembrane region" description="Helical" evidence="8">
    <location>
        <begin position="65"/>
        <end position="88"/>
    </location>
</feature>
<keyword evidence="10" id="KW-1185">Reference proteome</keyword>
<comment type="subcellular location">
    <subcellularLocation>
        <location evidence="1">Cell membrane</location>
        <topology evidence="1">Multi-pass membrane protein</topology>
    </subcellularLocation>
</comment>
<evidence type="ECO:0000256" key="8">
    <source>
        <dbReference type="SAM" id="Phobius"/>
    </source>
</evidence>
<feature type="transmembrane region" description="Helical" evidence="8">
    <location>
        <begin position="36"/>
        <end position="53"/>
    </location>
</feature>
<comment type="similarity">
    <text evidence="2">Belongs to the autoinducer-2 exporter (AI-2E) (TC 2.A.86) family.</text>
</comment>
<name>A0ABT3QFX4_9PROT</name>
<comment type="caution">
    <text evidence="9">The sequence shown here is derived from an EMBL/GenBank/DDBJ whole genome shotgun (WGS) entry which is preliminary data.</text>
</comment>
<reference evidence="9 10" key="1">
    <citation type="submission" date="2022-11" db="EMBL/GenBank/DDBJ databases">
        <title>Genome sequencing of Acetobacter type strain.</title>
        <authorList>
            <person name="Heo J."/>
            <person name="Lee D."/>
            <person name="Han B.-H."/>
            <person name="Hong S.-B."/>
            <person name="Kwon S.-W."/>
        </authorList>
    </citation>
    <scope>NUCLEOTIDE SEQUENCE [LARGE SCALE GENOMIC DNA]</scope>
    <source>
        <strain evidence="9 10">KACC 21253</strain>
    </source>
</reference>
<dbReference type="Proteomes" id="UP001301152">
    <property type="component" value="Unassembled WGS sequence"/>
</dbReference>
<sequence length="363" mass="39359">MTGPSGITTERILQTLLVGAIAFGCIVVLTPLSESILWAAVITYTTWPVFRFLRRRMKPVPASLSMVALCSVCVVMPLAFLASTIIAVSPRWAEKLMDIFSVQHTLPPLPGWLTQLPMVGHELSKKWIRLEYAINHLRPEIGPYADKMVEASFALFMQLASGALHLVMALFISFFFWLSGLSMVDALHTIATRIAGRHGERHLHLIGGTVRGTVYGILGTAIIQGLLTGIGFRCVALPDPVMFGVIAFFLAVLPIGAPLLWVPAGIWLMADHQIIKSIFLLLFGIIFISGADHIIRPFFIARGAKMPYLLTIMGVIGGVVSFGALGVFIGPVLLAVGYTLTIEYAGRGPSSLMSESDSRSVSS</sequence>
<feature type="transmembrane region" description="Helical" evidence="8">
    <location>
        <begin position="307"/>
        <end position="340"/>
    </location>
</feature>
<evidence type="ECO:0000256" key="5">
    <source>
        <dbReference type="ARBA" id="ARBA00022692"/>
    </source>
</evidence>
<evidence type="ECO:0000256" key="2">
    <source>
        <dbReference type="ARBA" id="ARBA00009773"/>
    </source>
</evidence>
<dbReference type="RefSeq" id="WP_086635338.1">
    <property type="nucleotide sequence ID" value="NZ_JAERKX010000002.1"/>
</dbReference>
<feature type="transmembrane region" description="Helical" evidence="8">
    <location>
        <begin position="153"/>
        <end position="178"/>
    </location>
</feature>
<evidence type="ECO:0000256" key="3">
    <source>
        <dbReference type="ARBA" id="ARBA00022448"/>
    </source>
</evidence>
<dbReference type="InterPro" id="IPR002549">
    <property type="entry name" value="AI-2E-like"/>
</dbReference>
<evidence type="ECO:0000313" key="9">
    <source>
        <dbReference type="EMBL" id="MCX2564190.1"/>
    </source>
</evidence>
<keyword evidence="4" id="KW-1003">Cell membrane</keyword>
<proteinExistence type="inferred from homology"/>
<keyword evidence="7 8" id="KW-0472">Membrane</keyword>
<dbReference type="PANTHER" id="PTHR21716:SF67">
    <property type="entry name" value="TRANSPORT PROTEIN YDIK-RELATED"/>
    <property type="match status" value="1"/>
</dbReference>
<evidence type="ECO:0000256" key="4">
    <source>
        <dbReference type="ARBA" id="ARBA00022475"/>
    </source>
</evidence>
<keyword evidence="6 8" id="KW-1133">Transmembrane helix</keyword>
<gene>
    <name evidence="9" type="ORF">OQ497_09485</name>
</gene>
<dbReference type="Pfam" id="PF01594">
    <property type="entry name" value="AI-2E_transport"/>
    <property type="match status" value="1"/>
</dbReference>
<evidence type="ECO:0000313" key="10">
    <source>
        <dbReference type="Proteomes" id="UP001301152"/>
    </source>
</evidence>
<dbReference type="PANTHER" id="PTHR21716">
    <property type="entry name" value="TRANSMEMBRANE PROTEIN"/>
    <property type="match status" value="1"/>
</dbReference>
<organism evidence="9 10">
    <name type="scientific">Acetobacter thailandicus</name>
    <dbReference type="NCBI Taxonomy" id="1502842"/>
    <lineage>
        <taxon>Bacteria</taxon>
        <taxon>Pseudomonadati</taxon>
        <taxon>Pseudomonadota</taxon>
        <taxon>Alphaproteobacteria</taxon>
        <taxon>Acetobacterales</taxon>
        <taxon>Acetobacteraceae</taxon>
        <taxon>Acetobacter</taxon>
    </lineage>
</organism>